<name>A0ABU1P727_9BACL</name>
<proteinExistence type="predicted"/>
<dbReference type="EMBL" id="JAVDSB010000032">
    <property type="protein sequence ID" value="MDR6555565.1"/>
    <property type="molecule type" value="Genomic_DNA"/>
</dbReference>
<sequence>MNERKPIKRTTLLIIGVVLFWGSVALWNEINKIGPAPSGTNTTSISQSNPSPHS</sequence>
<dbReference type="Proteomes" id="UP001267290">
    <property type="component" value="Unassembled WGS sequence"/>
</dbReference>
<gene>
    <name evidence="2" type="ORF">J2736_006827</name>
</gene>
<evidence type="ECO:0000256" key="1">
    <source>
        <dbReference type="SAM" id="MobiDB-lite"/>
    </source>
</evidence>
<accession>A0ABU1P727</accession>
<keyword evidence="3" id="KW-1185">Reference proteome</keyword>
<protein>
    <submittedName>
        <fullName evidence="2">Uncharacterized protein</fullName>
    </submittedName>
</protein>
<feature type="compositionally biased region" description="Polar residues" evidence="1">
    <location>
        <begin position="38"/>
        <end position="54"/>
    </location>
</feature>
<evidence type="ECO:0000313" key="3">
    <source>
        <dbReference type="Proteomes" id="UP001267290"/>
    </source>
</evidence>
<comment type="caution">
    <text evidence="2">The sequence shown here is derived from an EMBL/GenBank/DDBJ whole genome shotgun (WGS) entry which is preliminary data.</text>
</comment>
<evidence type="ECO:0000313" key="2">
    <source>
        <dbReference type="EMBL" id="MDR6555565.1"/>
    </source>
</evidence>
<reference evidence="2 3" key="1">
    <citation type="submission" date="2023-07" db="EMBL/GenBank/DDBJ databases">
        <title>Sorghum-associated microbial communities from plants grown in Nebraska, USA.</title>
        <authorList>
            <person name="Schachtman D."/>
        </authorList>
    </citation>
    <scope>NUCLEOTIDE SEQUENCE [LARGE SCALE GENOMIC DNA]</scope>
    <source>
        <strain evidence="2 3">CC258</strain>
    </source>
</reference>
<feature type="region of interest" description="Disordered" evidence="1">
    <location>
        <begin position="33"/>
        <end position="54"/>
    </location>
</feature>
<organism evidence="2 3">
    <name type="scientific">Paenibacillus qinlingensis</name>
    <dbReference type="NCBI Taxonomy" id="1837343"/>
    <lineage>
        <taxon>Bacteria</taxon>
        <taxon>Bacillati</taxon>
        <taxon>Bacillota</taxon>
        <taxon>Bacilli</taxon>
        <taxon>Bacillales</taxon>
        <taxon>Paenibacillaceae</taxon>
        <taxon>Paenibacillus</taxon>
    </lineage>
</organism>